<accession>A0ABY1ZJI1</accession>
<evidence type="ECO:0008006" key="3">
    <source>
        <dbReference type="Google" id="ProtNLM"/>
    </source>
</evidence>
<organism evidence="1 2">
    <name type="scientific">Marinobacter halodurans</name>
    <dbReference type="NCBI Taxonomy" id="2528979"/>
    <lineage>
        <taxon>Bacteria</taxon>
        <taxon>Pseudomonadati</taxon>
        <taxon>Pseudomonadota</taxon>
        <taxon>Gammaproteobacteria</taxon>
        <taxon>Pseudomonadales</taxon>
        <taxon>Marinobacteraceae</taxon>
        <taxon>Marinobacter</taxon>
    </lineage>
</organism>
<gene>
    <name evidence="1" type="ORF">EZI54_16820</name>
</gene>
<reference evidence="1 2" key="1">
    <citation type="submission" date="2019-02" db="EMBL/GenBank/DDBJ databases">
        <title>Marinobacter halodurans sp. nov., a marine bacterium isolated from sea tidal flat.</title>
        <authorList>
            <person name="Yoo Y."/>
            <person name="Lee D.W."/>
            <person name="Kim B.S."/>
            <person name="Kim J.-J."/>
        </authorList>
    </citation>
    <scope>NUCLEOTIDE SEQUENCE [LARGE SCALE GENOMIC DNA]</scope>
    <source>
        <strain evidence="1 2">YJ-S3-2</strain>
    </source>
</reference>
<keyword evidence="2" id="KW-1185">Reference proteome</keyword>
<protein>
    <recommendedName>
        <fullName evidence="3">Tetratricopeptide repeat protein</fullName>
    </recommendedName>
</protein>
<name>A0ABY1ZJI1_9GAMM</name>
<comment type="caution">
    <text evidence="1">The sequence shown here is derived from an EMBL/GenBank/DDBJ whole genome shotgun (WGS) entry which is preliminary data.</text>
</comment>
<dbReference type="Pfam" id="PF13181">
    <property type="entry name" value="TPR_8"/>
    <property type="match status" value="1"/>
</dbReference>
<dbReference type="SUPFAM" id="SSF48452">
    <property type="entry name" value="TPR-like"/>
    <property type="match status" value="1"/>
</dbReference>
<dbReference type="InterPro" id="IPR011990">
    <property type="entry name" value="TPR-like_helical_dom_sf"/>
</dbReference>
<evidence type="ECO:0000313" key="1">
    <source>
        <dbReference type="EMBL" id="TBW51907.1"/>
    </source>
</evidence>
<dbReference type="InterPro" id="IPR019734">
    <property type="entry name" value="TPR_rpt"/>
</dbReference>
<dbReference type="EMBL" id="SJDL01000029">
    <property type="protein sequence ID" value="TBW51907.1"/>
    <property type="molecule type" value="Genomic_DNA"/>
</dbReference>
<dbReference type="Gene3D" id="1.25.40.10">
    <property type="entry name" value="Tetratricopeptide repeat domain"/>
    <property type="match status" value="1"/>
</dbReference>
<proteinExistence type="predicted"/>
<evidence type="ECO:0000313" key="2">
    <source>
        <dbReference type="Proteomes" id="UP000313645"/>
    </source>
</evidence>
<sequence length="203" mass="22418">MVLTLLAFGQAQAANLDQDLLKVQRDWAHVNYEVKGDDAREKAFKDLVPEAEAFVKAYPDRAEPLIWQGIILSTYAGAKGGLGALGLVKDAKASLEKALKIDENALEGSAHTSLGSLYYKVPGWPISFGDDEKAEEHLRAALKINPNGIDPNYFYGDYLVDQDQPERAKVYLERALAAPDRPERPVADAGRRQEIQALLKDIQ</sequence>
<dbReference type="Proteomes" id="UP000313645">
    <property type="component" value="Unassembled WGS sequence"/>
</dbReference>